<proteinExistence type="predicted"/>
<gene>
    <name evidence="1" type="ORF">NCTC10918_01983</name>
</gene>
<accession>A0A448UXW0</accession>
<organism evidence="1 2">
    <name type="scientific">Rothia dentocariosa</name>
    <dbReference type="NCBI Taxonomy" id="2047"/>
    <lineage>
        <taxon>Bacteria</taxon>
        <taxon>Bacillati</taxon>
        <taxon>Actinomycetota</taxon>
        <taxon>Actinomycetes</taxon>
        <taxon>Micrococcales</taxon>
        <taxon>Micrococcaceae</taxon>
        <taxon>Rothia</taxon>
    </lineage>
</organism>
<protein>
    <submittedName>
        <fullName evidence="1">Uncharacterized protein</fullName>
    </submittedName>
</protein>
<sequence length="115" mass="12944">MFGNECLLDLSWINQIALAFTKGKSAPDNYRLLPIGITGEGDIIVIDAADAHASLLPCGRYRMLSQDFTAPRAIYREKANLCALGLPPFTSINIKYDAVLLKYEGYILHFMERYR</sequence>
<dbReference type="AlphaFoldDB" id="A0A448UXW0"/>
<dbReference type="EMBL" id="LR134521">
    <property type="protein sequence ID" value="VEJ30699.1"/>
    <property type="molecule type" value="Genomic_DNA"/>
</dbReference>
<evidence type="ECO:0000313" key="1">
    <source>
        <dbReference type="EMBL" id="VEJ30699.1"/>
    </source>
</evidence>
<evidence type="ECO:0000313" key="2">
    <source>
        <dbReference type="Proteomes" id="UP000270988"/>
    </source>
</evidence>
<name>A0A448UXW0_9MICC</name>
<dbReference type="Proteomes" id="UP000270988">
    <property type="component" value="Chromosome"/>
</dbReference>
<reference evidence="1 2" key="1">
    <citation type="submission" date="2018-12" db="EMBL/GenBank/DDBJ databases">
        <authorList>
            <consortium name="Pathogen Informatics"/>
        </authorList>
    </citation>
    <scope>NUCLEOTIDE SEQUENCE [LARGE SCALE GENOMIC DNA]</scope>
    <source>
        <strain evidence="1 2">NCTC10918</strain>
    </source>
</reference>